<evidence type="ECO:0000313" key="1">
    <source>
        <dbReference type="EMBL" id="RMJ16430.1"/>
    </source>
</evidence>
<dbReference type="STRING" id="2010991.A0A3M2SFT7"/>
<dbReference type="SUPFAM" id="SSF56801">
    <property type="entry name" value="Acetyl-CoA synthetase-like"/>
    <property type="match status" value="1"/>
</dbReference>
<gene>
    <name evidence="1" type="ORF">CDV36_003888</name>
</gene>
<dbReference type="InterPro" id="IPR042099">
    <property type="entry name" value="ANL_N_sf"/>
</dbReference>
<sequence length="460" mass="51842">MAPSLTYSVADVLAVAKLHPFYSDSQYPPDDDTIQKAREQAALTFKEADLQAQPLLRKKHLYTVVERLVGDASPQNTYRHNVYTSTTGGGGGGNSLFFATDVMENRRHRANFGTFLRNTGVIQRGDWVLTTHNAGDLYRSLDLMLEVLENAGGTLLAAGNRMPSSKVVELLQTYHVNTLTGDGSQIVQLVQYISTMTTGRDKIKLEKIIYTSEALNSVQKAHIYTVLGPVKIFSVIGSAEAGPYGASNPDLTPVDPSVSYTDFVVDTRTNLFEILPLSLSESDRFASPLPEGETGIIAQTSLARLRNPLVRYVTSDIGSLHRLPEQTRDRIPEKDWPFLRILRLQGRDSRFSFTWDGEYIEFDKLKKLISDASFGVLQWQVILDKMEPSKEASIEIRMLCAERNETLLSRQEVVHHLHEFFYVYSSNEHRFRATFVDDLDGFERSETGRKVIKFVDRFTT</sequence>
<proteinExistence type="predicted"/>
<dbReference type="PANTHER" id="PTHR43845">
    <property type="entry name" value="BLR5969 PROTEIN"/>
    <property type="match status" value="1"/>
</dbReference>
<dbReference type="Gene3D" id="3.40.50.12780">
    <property type="entry name" value="N-terminal domain of ligase-like"/>
    <property type="match status" value="1"/>
</dbReference>
<name>A0A3M2SFT7_9HYPO</name>
<dbReference type="Proteomes" id="UP000277212">
    <property type="component" value="Unassembled WGS sequence"/>
</dbReference>
<evidence type="ECO:0000313" key="2">
    <source>
        <dbReference type="Proteomes" id="UP000277212"/>
    </source>
</evidence>
<keyword evidence="2" id="KW-1185">Reference proteome</keyword>
<accession>A0A3M2SFT7</accession>
<dbReference type="EMBL" id="NKUJ01000047">
    <property type="protein sequence ID" value="RMJ16430.1"/>
    <property type="molecule type" value="Genomic_DNA"/>
</dbReference>
<dbReference type="OrthoDB" id="10047078at2759"/>
<organism evidence="1 2">
    <name type="scientific">Fusarium kuroshium</name>
    <dbReference type="NCBI Taxonomy" id="2010991"/>
    <lineage>
        <taxon>Eukaryota</taxon>
        <taxon>Fungi</taxon>
        <taxon>Dikarya</taxon>
        <taxon>Ascomycota</taxon>
        <taxon>Pezizomycotina</taxon>
        <taxon>Sordariomycetes</taxon>
        <taxon>Hypocreomycetidae</taxon>
        <taxon>Hypocreales</taxon>
        <taxon>Nectriaceae</taxon>
        <taxon>Fusarium</taxon>
        <taxon>Fusarium solani species complex</taxon>
    </lineage>
</organism>
<reference evidence="1 2" key="1">
    <citation type="submission" date="2017-06" db="EMBL/GenBank/DDBJ databases">
        <title>Comparative genomic analysis of Ambrosia Fusariam Clade fungi.</title>
        <authorList>
            <person name="Stajich J.E."/>
            <person name="Carrillo J."/>
            <person name="Kijimoto T."/>
            <person name="Eskalen A."/>
            <person name="O'Donnell K."/>
            <person name="Kasson M."/>
        </authorList>
    </citation>
    <scope>NUCLEOTIDE SEQUENCE [LARGE SCALE GENOMIC DNA]</scope>
    <source>
        <strain evidence="1">UCR3666</strain>
    </source>
</reference>
<dbReference type="AlphaFoldDB" id="A0A3M2SFT7"/>
<protein>
    <recommendedName>
        <fullName evidence="3">AMP-dependent synthetase/ligase domain-containing protein</fullName>
    </recommendedName>
</protein>
<comment type="caution">
    <text evidence="1">The sequence shown here is derived from an EMBL/GenBank/DDBJ whole genome shotgun (WGS) entry which is preliminary data.</text>
</comment>
<dbReference type="PANTHER" id="PTHR43845:SF1">
    <property type="entry name" value="BLR5969 PROTEIN"/>
    <property type="match status" value="1"/>
</dbReference>
<evidence type="ECO:0008006" key="3">
    <source>
        <dbReference type="Google" id="ProtNLM"/>
    </source>
</evidence>